<dbReference type="EMBL" id="JABBNB010000010">
    <property type="protein sequence ID" value="NMO01807.1"/>
    <property type="molecule type" value="Genomic_DNA"/>
</dbReference>
<dbReference type="RefSeq" id="WP_170194317.1">
    <property type="nucleotide sequence ID" value="NZ_JABBNB010000010.1"/>
</dbReference>
<accession>A0A848KUV2</accession>
<keyword evidence="2" id="KW-1185">Reference proteome</keyword>
<comment type="caution">
    <text evidence="1">The sequence shown here is derived from an EMBL/GenBank/DDBJ whole genome shotgun (WGS) entry which is preliminary data.</text>
</comment>
<evidence type="ECO:0000313" key="1">
    <source>
        <dbReference type="EMBL" id="NMO01807.1"/>
    </source>
</evidence>
<gene>
    <name evidence="1" type="ORF">HH308_11340</name>
</gene>
<organism evidence="1 2">
    <name type="scientific">Gordonia asplenii</name>
    <dbReference type="NCBI Taxonomy" id="2725283"/>
    <lineage>
        <taxon>Bacteria</taxon>
        <taxon>Bacillati</taxon>
        <taxon>Actinomycetota</taxon>
        <taxon>Actinomycetes</taxon>
        <taxon>Mycobacteriales</taxon>
        <taxon>Gordoniaceae</taxon>
        <taxon>Gordonia</taxon>
    </lineage>
</organism>
<sequence>MTAGRLDKQEFFAKVDGFDAEALRKMVWTLYYRGSAAQRERIEDMIAPPAETRVKPKKPGVDLGGIREFVALAREGAYFGGDRRVSPKQRTRWRFTFSAHASSAVGGLGGPNHADAAIATELMIDLACATKDYEYFRSEEPLEAARFVVSDAVEALWSTTLALGGFGALCATAPDQLGRWESRYGWTRRGFGKVSERERSLAGIAAALLNGIGEWGPFADEYLYELESGGRHGLQRREDLDEWHVLLMDRLWGTDYQDRLDRIADSRVLDPTERKFLRARLAHRNGDDDQARTLIGECLAKLPGHHEFRDFADMIS</sequence>
<proteinExistence type="predicted"/>
<reference evidence="1 2" key="1">
    <citation type="submission" date="2020-04" db="EMBL/GenBank/DDBJ databases">
        <title>Gordonia sp. nov. TBRC 11910.</title>
        <authorList>
            <person name="Suriyachadkun C."/>
        </authorList>
    </citation>
    <scope>NUCLEOTIDE SEQUENCE [LARGE SCALE GENOMIC DNA]</scope>
    <source>
        <strain evidence="1 2">TBRC 11910</strain>
    </source>
</reference>
<dbReference type="Proteomes" id="UP000550729">
    <property type="component" value="Unassembled WGS sequence"/>
</dbReference>
<name>A0A848KUV2_9ACTN</name>
<dbReference type="AlphaFoldDB" id="A0A848KUV2"/>
<protein>
    <submittedName>
        <fullName evidence="1">Uncharacterized protein</fullName>
    </submittedName>
</protein>
<evidence type="ECO:0000313" key="2">
    <source>
        <dbReference type="Proteomes" id="UP000550729"/>
    </source>
</evidence>